<dbReference type="PANTHER" id="PTHR35152">
    <property type="entry name" value="DOMAIN SIGNALLING PROTEIN, PUTATIVE (AFU_ORTHOLOGUE AFUA_5G11310)-RELATED"/>
    <property type="match status" value="1"/>
</dbReference>
<dbReference type="Pfam" id="PF03707">
    <property type="entry name" value="MHYT"/>
    <property type="match status" value="2"/>
</dbReference>
<gene>
    <name evidence="4" type="ORF">MW084_06730</name>
</gene>
<accession>A0ABY4TFY0</accession>
<dbReference type="InterPro" id="IPR005330">
    <property type="entry name" value="MHYT_dom"/>
</dbReference>
<feature type="region of interest" description="Disordered" evidence="2">
    <location>
        <begin position="208"/>
        <end position="233"/>
    </location>
</feature>
<evidence type="ECO:0000313" key="4">
    <source>
        <dbReference type="EMBL" id="URN15707.1"/>
    </source>
</evidence>
<dbReference type="RefSeq" id="WP_010474506.1">
    <property type="nucleotide sequence ID" value="NZ_CP095474.1"/>
</dbReference>
<reference evidence="4" key="1">
    <citation type="submission" date="2022-04" db="EMBL/GenBank/DDBJ databases">
        <title>Systematic whole-genome sequencing reveals an unexpected diversity among actinomycetoma pathogens and provides insights into their antibacterial susceptibilities.</title>
        <authorList>
            <person name="Watson A.K."/>
            <person name="Kepplinger B."/>
            <person name="Bakhiet S.M."/>
            <person name="Mhmoud N.A."/>
            <person name="Chapman J."/>
            <person name="Allenby N."/>
            <person name="Mickiewicz K."/>
            <person name="Goodfellow M."/>
            <person name="Fahal A.H."/>
            <person name="Errington J."/>
        </authorList>
    </citation>
    <scope>NUCLEOTIDE SEQUENCE</scope>
    <source>
        <strain evidence="4">SD 504</strain>
    </source>
</reference>
<dbReference type="EMBL" id="CP095474">
    <property type="protein sequence ID" value="URN15707.1"/>
    <property type="molecule type" value="Genomic_DNA"/>
</dbReference>
<sequence>MRGTVDAFGDGLAAPLAACLAACLGGALGLHCTTRSLRTPGAPRPGWLALAAASVGTGTWGAHFLAMTGFRAEGAPVHHDRPAVLAGLAVAVLMAGAGTFLVGLRGRTAMTLVTGGAITGLGIATTHYLGMAGARLPGRVEYHTPAVVLSAVIAVVAATAALWAAAGVRGFAANAGAGLVLGLAVVGMHYTGTAAVSVHVHHDGAAAAHAPAGAPGTAGAPGPADGVPGAAGSGTPPASLAPLLLGPAVFLLLAGAAALLGPARTGGDPPGAAPRRRGAGG</sequence>
<feature type="transmembrane region" description="Helical" evidence="1">
    <location>
        <begin position="240"/>
        <end position="260"/>
    </location>
</feature>
<dbReference type="PANTHER" id="PTHR35152:SF1">
    <property type="entry name" value="DOMAIN SIGNALLING PROTEIN, PUTATIVE (AFU_ORTHOLOGUE AFUA_5G11310)-RELATED"/>
    <property type="match status" value="1"/>
</dbReference>
<keyword evidence="1" id="KW-1133">Transmembrane helix</keyword>
<proteinExistence type="predicted"/>
<dbReference type="PROSITE" id="PS50924">
    <property type="entry name" value="MHYT"/>
    <property type="match status" value="1"/>
</dbReference>
<feature type="transmembrane region" description="Helical" evidence="1">
    <location>
        <begin position="12"/>
        <end position="34"/>
    </location>
</feature>
<evidence type="ECO:0000259" key="3">
    <source>
        <dbReference type="PROSITE" id="PS50924"/>
    </source>
</evidence>
<feature type="transmembrane region" description="Helical" evidence="1">
    <location>
        <begin position="46"/>
        <end position="70"/>
    </location>
</feature>
<keyword evidence="5" id="KW-1185">Reference proteome</keyword>
<keyword evidence="1" id="KW-0472">Membrane</keyword>
<evidence type="ECO:0000256" key="2">
    <source>
        <dbReference type="SAM" id="MobiDB-lite"/>
    </source>
</evidence>
<evidence type="ECO:0000313" key="5">
    <source>
        <dbReference type="Proteomes" id="UP001056383"/>
    </source>
</evidence>
<feature type="transmembrane region" description="Helical" evidence="1">
    <location>
        <begin position="109"/>
        <end position="130"/>
    </location>
</feature>
<feature type="transmembrane region" description="Helical" evidence="1">
    <location>
        <begin position="142"/>
        <end position="164"/>
    </location>
</feature>
<keyword evidence="1" id="KW-0812">Transmembrane</keyword>
<feature type="transmembrane region" description="Helical" evidence="1">
    <location>
        <begin position="171"/>
        <end position="190"/>
    </location>
</feature>
<protein>
    <recommendedName>
        <fullName evidence="3">MHYT domain-containing protein</fullName>
    </recommendedName>
</protein>
<feature type="domain" description="MHYT" evidence="3">
    <location>
        <begin position="10"/>
        <end position="199"/>
    </location>
</feature>
<dbReference type="Proteomes" id="UP001056383">
    <property type="component" value="Chromosome"/>
</dbReference>
<feature type="transmembrane region" description="Helical" evidence="1">
    <location>
        <begin position="82"/>
        <end position="102"/>
    </location>
</feature>
<organism evidence="4 5">
    <name type="scientific">Streptomyces sudanensis</name>
    <dbReference type="NCBI Taxonomy" id="436397"/>
    <lineage>
        <taxon>Bacteria</taxon>
        <taxon>Bacillati</taxon>
        <taxon>Actinomycetota</taxon>
        <taxon>Actinomycetes</taxon>
        <taxon>Kitasatosporales</taxon>
        <taxon>Streptomycetaceae</taxon>
        <taxon>Streptomyces</taxon>
    </lineage>
</organism>
<evidence type="ECO:0000256" key="1">
    <source>
        <dbReference type="PROSITE-ProRule" id="PRU00244"/>
    </source>
</evidence>
<name>A0ABY4TFY0_9ACTN</name>